<organism evidence="2 3">
    <name type="scientific">Isoalcanivorax beigongshangi</name>
    <dbReference type="NCBI Taxonomy" id="3238810"/>
    <lineage>
        <taxon>Bacteria</taxon>
        <taxon>Pseudomonadati</taxon>
        <taxon>Pseudomonadota</taxon>
        <taxon>Gammaproteobacteria</taxon>
        <taxon>Oceanospirillales</taxon>
        <taxon>Alcanivoracaceae</taxon>
        <taxon>Isoalcanivorax</taxon>
    </lineage>
</organism>
<feature type="compositionally biased region" description="Basic and acidic residues" evidence="1">
    <location>
        <begin position="59"/>
        <end position="68"/>
    </location>
</feature>
<evidence type="ECO:0000313" key="2">
    <source>
        <dbReference type="EMBL" id="MEY1661348.1"/>
    </source>
</evidence>
<dbReference type="Proteomes" id="UP001562065">
    <property type="component" value="Unassembled WGS sequence"/>
</dbReference>
<comment type="caution">
    <text evidence="2">The sequence shown here is derived from an EMBL/GenBank/DDBJ whole genome shotgun (WGS) entry which is preliminary data.</text>
</comment>
<evidence type="ECO:0000313" key="3">
    <source>
        <dbReference type="Proteomes" id="UP001562065"/>
    </source>
</evidence>
<proteinExistence type="predicted"/>
<sequence>MTLSETLKALANGLHPLTGEMLPEESVTHQPAAIRLLFALAEEFAGDDGELSPPRRRGGSLDEKRQRNLDAGLPANSGLPWSEQDHALLHDQYQAGVNLSALAERLERRESALVARLQSMGLMSDEQAAMYRVLHKAVLPPVPR</sequence>
<feature type="region of interest" description="Disordered" evidence="1">
    <location>
        <begin position="47"/>
        <end position="77"/>
    </location>
</feature>
<reference evidence="2 3" key="1">
    <citation type="submission" date="2024-07" db="EMBL/GenBank/DDBJ databases">
        <authorList>
            <person name="Ren Q."/>
        </authorList>
    </citation>
    <scope>NUCLEOTIDE SEQUENCE [LARGE SCALE GENOMIC DNA]</scope>
    <source>
        <strain evidence="2 3">REN37</strain>
    </source>
</reference>
<gene>
    <name evidence="2" type="ORF">AB5I84_04210</name>
</gene>
<name>A0ABV4AHQ6_9GAMM</name>
<dbReference type="EMBL" id="JBGCUO010000001">
    <property type="protein sequence ID" value="MEY1661348.1"/>
    <property type="molecule type" value="Genomic_DNA"/>
</dbReference>
<evidence type="ECO:0000256" key="1">
    <source>
        <dbReference type="SAM" id="MobiDB-lite"/>
    </source>
</evidence>
<accession>A0ABV4AHQ6</accession>
<keyword evidence="3" id="KW-1185">Reference proteome</keyword>
<protein>
    <submittedName>
        <fullName evidence="2">Uncharacterized protein</fullName>
    </submittedName>
</protein>
<dbReference type="RefSeq" id="WP_369454606.1">
    <property type="nucleotide sequence ID" value="NZ_JBGCUO010000001.1"/>
</dbReference>